<dbReference type="FunCoup" id="A0A6P8HQQ7">
    <property type="interactions" value="1982"/>
</dbReference>
<accession>A0A6P8HQQ7</accession>
<dbReference type="GO" id="GO:0032543">
    <property type="term" value="P:mitochondrial translation"/>
    <property type="evidence" value="ECO:0007669"/>
    <property type="project" value="TreeGrafter"/>
</dbReference>
<dbReference type="HAMAP" id="MF_00385">
    <property type="entry name" value="Ribosomal_bS16"/>
    <property type="match status" value="1"/>
</dbReference>
<dbReference type="PANTHER" id="PTHR12919:SF20">
    <property type="entry name" value="SMALL RIBOSOMAL SUBUNIT PROTEIN BS16M"/>
    <property type="match status" value="1"/>
</dbReference>
<feature type="compositionally biased region" description="Acidic residues" evidence="8">
    <location>
        <begin position="110"/>
        <end position="120"/>
    </location>
</feature>
<sequence>MKKSLIALRLALYGCKNRPFFCIVATHRRKARNRGYFEQIGTFDPMPNDRNEKLVSLNVDRIKYWLSVGAEPSRPVGMLLGLAGILPVQPHSIEIARRNREAKTEQETSVTEEEKVEEQE</sequence>
<dbReference type="Gene3D" id="3.30.1320.10">
    <property type="match status" value="1"/>
</dbReference>
<keyword evidence="9" id="KW-1185">Reference proteome</keyword>
<feature type="compositionally biased region" description="Basic and acidic residues" evidence="8">
    <location>
        <begin position="97"/>
        <end position="106"/>
    </location>
</feature>
<dbReference type="Pfam" id="PF00886">
    <property type="entry name" value="Ribosomal_S16"/>
    <property type="match status" value="1"/>
</dbReference>
<dbReference type="AlphaFoldDB" id="A0A6P8HQQ7"/>
<keyword evidence="4" id="KW-0496">Mitochondrion</keyword>
<evidence type="ECO:0000256" key="1">
    <source>
        <dbReference type="ARBA" id="ARBA00004173"/>
    </source>
</evidence>
<evidence type="ECO:0000313" key="9">
    <source>
        <dbReference type="Proteomes" id="UP000515163"/>
    </source>
</evidence>
<proteinExistence type="inferred from homology"/>
<dbReference type="RefSeq" id="XP_031557876.1">
    <property type="nucleotide sequence ID" value="XM_031702016.1"/>
</dbReference>
<comment type="subcellular location">
    <subcellularLocation>
        <location evidence="1">Mitochondrion</location>
    </subcellularLocation>
</comment>
<evidence type="ECO:0000256" key="8">
    <source>
        <dbReference type="SAM" id="MobiDB-lite"/>
    </source>
</evidence>
<dbReference type="FunFam" id="3.30.1320.10:FF:000004">
    <property type="entry name" value="28S ribosomal protein S16, mitochondrial"/>
    <property type="match status" value="1"/>
</dbReference>
<evidence type="ECO:0000313" key="10">
    <source>
        <dbReference type="RefSeq" id="XP_031557876.1"/>
    </source>
</evidence>
<keyword evidence="5" id="KW-0687">Ribonucleoprotein</keyword>
<dbReference type="GO" id="GO:0005743">
    <property type="term" value="C:mitochondrial inner membrane"/>
    <property type="evidence" value="ECO:0007669"/>
    <property type="project" value="UniProtKB-ARBA"/>
</dbReference>
<name>A0A6P8HQQ7_ACTTE</name>
<dbReference type="Proteomes" id="UP000515163">
    <property type="component" value="Unplaced"/>
</dbReference>
<dbReference type="PANTHER" id="PTHR12919">
    <property type="entry name" value="30S RIBOSOMAL PROTEIN S16"/>
    <property type="match status" value="1"/>
</dbReference>
<evidence type="ECO:0000256" key="2">
    <source>
        <dbReference type="ARBA" id="ARBA00006668"/>
    </source>
</evidence>
<dbReference type="GeneID" id="116294423"/>
<dbReference type="GO" id="GO:0005763">
    <property type="term" value="C:mitochondrial small ribosomal subunit"/>
    <property type="evidence" value="ECO:0007669"/>
    <property type="project" value="TreeGrafter"/>
</dbReference>
<evidence type="ECO:0000256" key="7">
    <source>
        <dbReference type="ARBA" id="ARBA00035438"/>
    </source>
</evidence>
<dbReference type="GO" id="GO:0003735">
    <property type="term" value="F:structural constituent of ribosome"/>
    <property type="evidence" value="ECO:0007669"/>
    <property type="project" value="InterPro"/>
</dbReference>
<evidence type="ECO:0000256" key="6">
    <source>
        <dbReference type="ARBA" id="ARBA00035263"/>
    </source>
</evidence>
<dbReference type="InParanoid" id="A0A6P8HQQ7"/>
<reference evidence="10" key="1">
    <citation type="submission" date="2025-08" db="UniProtKB">
        <authorList>
            <consortium name="RefSeq"/>
        </authorList>
    </citation>
    <scope>IDENTIFICATION</scope>
    <source>
        <tissue evidence="10">Tentacle</tissue>
    </source>
</reference>
<evidence type="ECO:0000256" key="5">
    <source>
        <dbReference type="ARBA" id="ARBA00023274"/>
    </source>
</evidence>
<keyword evidence="3 10" id="KW-0689">Ribosomal protein</keyword>
<gene>
    <name evidence="10" type="primary">LOC116294423</name>
</gene>
<dbReference type="OrthoDB" id="407221at2759"/>
<organism evidence="9 10">
    <name type="scientific">Actinia tenebrosa</name>
    <name type="common">Australian red waratah sea anemone</name>
    <dbReference type="NCBI Taxonomy" id="6105"/>
    <lineage>
        <taxon>Eukaryota</taxon>
        <taxon>Metazoa</taxon>
        <taxon>Cnidaria</taxon>
        <taxon>Anthozoa</taxon>
        <taxon>Hexacorallia</taxon>
        <taxon>Actiniaria</taxon>
        <taxon>Actiniidae</taxon>
        <taxon>Actinia</taxon>
    </lineage>
</organism>
<dbReference type="KEGG" id="aten:116294423"/>
<evidence type="ECO:0000256" key="3">
    <source>
        <dbReference type="ARBA" id="ARBA00022980"/>
    </source>
</evidence>
<dbReference type="InterPro" id="IPR000307">
    <property type="entry name" value="Ribosomal_bS16"/>
</dbReference>
<dbReference type="SUPFAM" id="SSF54565">
    <property type="entry name" value="Ribosomal protein S16"/>
    <property type="match status" value="1"/>
</dbReference>
<dbReference type="InterPro" id="IPR023803">
    <property type="entry name" value="Ribosomal_bS16_dom_sf"/>
</dbReference>
<dbReference type="NCBIfam" id="TIGR00002">
    <property type="entry name" value="S16"/>
    <property type="match status" value="1"/>
</dbReference>
<evidence type="ECO:0000256" key="4">
    <source>
        <dbReference type="ARBA" id="ARBA00023128"/>
    </source>
</evidence>
<feature type="region of interest" description="Disordered" evidence="8">
    <location>
        <begin position="97"/>
        <end position="120"/>
    </location>
</feature>
<comment type="similarity">
    <text evidence="2">Belongs to the bacterial ribosomal protein bS16 family.</text>
</comment>
<protein>
    <recommendedName>
        <fullName evidence="6">Small ribosomal subunit protein bS16m</fullName>
    </recommendedName>
    <alternativeName>
        <fullName evidence="7">28S ribosomal protein S16, mitochondrial</fullName>
    </alternativeName>
</protein>